<dbReference type="Pfam" id="PF18423">
    <property type="entry name" value="zf_CopZ"/>
    <property type="match status" value="1"/>
</dbReference>
<dbReference type="InterPro" id="IPR040890">
    <property type="entry name" value="Znf_CopZ"/>
</dbReference>
<reference evidence="2 3" key="1">
    <citation type="submission" date="2019-04" db="EMBL/GenBank/DDBJ databases">
        <title>Isachenkonia alkalipeptolytica gen. nov. sp. nov. a new anaerobic, alkiliphilic organothrophic bacterium capable to reduce synthesized ferrihydrite isolated from a soda lake.</title>
        <authorList>
            <person name="Toshchakov S.V."/>
            <person name="Zavarzina D.G."/>
            <person name="Zhilina T.N."/>
            <person name="Kostrikina N.A."/>
            <person name="Kublanov I.V."/>
        </authorList>
    </citation>
    <scope>NUCLEOTIDE SEQUENCE [LARGE SCALE GENOMIC DNA]</scope>
    <source>
        <strain evidence="2 3">Z-1701</strain>
    </source>
</reference>
<comment type="caution">
    <text evidence="2">The sequence shown here is derived from an EMBL/GenBank/DDBJ whole genome shotgun (WGS) entry which is preliminary data.</text>
</comment>
<gene>
    <name evidence="2" type="ORF">ISALK_14040</name>
</gene>
<protein>
    <recommendedName>
        <fullName evidence="1">CopZ zinc binding domain-containing protein</fullName>
    </recommendedName>
</protein>
<dbReference type="Gene3D" id="2.20.25.270">
    <property type="match status" value="1"/>
</dbReference>
<name>A0AA43XMK6_9CLOT</name>
<organism evidence="2 3">
    <name type="scientific">Isachenkonia alkalipeptolytica</name>
    <dbReference type="NCBI Taxonomy" id="2565777"/>
    <lineage>
        <taxon>Bacteria</taxon>
        <taxon>Bacillati</taxon>
        <taxon>Bacillota</taxon>
        <taxon>Clostridia</taxon>
        <taxon>Eubacteriales</taxon>
        <taxon>Clostridiaceae</taxon>
        <taxon>Isachenkonia</taxon>
    </lineage>
</organism>
<proteinExistence type="predicted"/>
<dbReference type="Proteomes" id="UP000449710">
    <property type="component" value="Unassembled WGS sequence"/>
</dbReference>
<evidence type="ECO:0000313" key="3">
    <source>
        <dbReference type="Proteomes" id="UP000449710"/>
    </source>
</evidence>
<evidence type="ECO:0000313" key="2">
    <source>
        <dbReference type="EMBL" id="NBG89603.1"/>
    </source>
</evidence>
<sequence>MSCSTCQKGCESKETLCPLCGGITHKVVAEEVYKMVKDQLRSYLHGDRFHLCDTEECEVVFHSEDLEEIILIQDINTKNLHPEKVNSTVEEFSKE</sequence>
<dbReference type="AlphaFoldDB" id="A0AA43XMK6"/>
<accession>A0AA43XMK6</accession>
<evidence type="ECO:0000259" key="1">
    <source>
        <dbReference type="Pfam" id="PF18423"/>
    </source>
</evidence>
<dbReference type="EMBL" id="SUMG01000033">
    <property type="protein sequence ID" value="NBG89603.1"/>
    <property type="molecule type" value="Genomic_DNA"/>
</dbReference>
<keyword evidence="3" id="KW-1185">Reference proteome</keyword>
<feature type="domain" description="CopZ zinc binding" evidence="1">
    <location>
        <begin position="15"/>
        <end position="75"/>
    </location>
</feature>
<dbReference type="RefSeq" id="WP_160723433.1">
    <property type="nucleotide sequence ID" value="NZ_SUMG01000033.1"/>
</dbReference>